<protein>
    <submittedName>
        <fullName evidence="1">Uncharacterized protein</fullName>
    </submittedName>
</protein>
<gene>
    <name evidence="1" type="ORF">ACFQND_13010</name>
</gene>
<dbReference type="EMBL" id="JBHSRS010000069">
    <property type="protein sequence ID" value="MFC6282147.1"/>
    <property type="molecule type" value="Genomic_DNA"/>
</dbReference>
<dbReference type="Proteomes" id="UP001596270">
    <property type="component" value="Unassembled WGS sequence"/>
</dbReference>
<keyword evidence="2" id="KW-1185">Reference proteome</keyword>
<proteinExistence type="predicted"/>
<evidence type="ECO:0000313" key="1">
    <source>
        <dbReference type="EMBL" id="MFC6282147.1"/>
    </source>
</evidence>
<evidence type="ECO:0000313" key="2">
    <source>
        <dbReference type="Proteomes" id="UP001596270"/>
    </source>
</evidence>
<comment type="caution">
    <text evidence="1">The sequence shown here is derived from an EMBL/GenBank/DDBJ whole genome shotgun (WGS) entry which is preliminary data.</text>
</comment>
<sequence>MTTTNVLQPSFLDLPPAVRRAQTAMQRPEVQAMLRRLSEFDLGIFMPHRHDEQTGDFQPLPDEVLQVESGCKVSFRNRDEIAHQTDRFLPVAWRWRDGALATASACEMVTEEGTGSTGTLIKHKMPNEH</sequence>
<organism evidence="1 2">
    <name type="scientific">Polaromonas aquatica</name>
    <dbReference type="NCBI Taxonomy" id="332657"/>
    <lineage>
        <taxon>Bacteria</taxon>
        <taxon>Pseudomonadati</taxon>
        <taxon>Pseudomonadota</taxon>
        <taxon>Betaproteobacteria</taxon>
        <taxon>Burkholderiales</taxon>
        <taxon>Comamonadaceae</taxon>
        <taxon>Polaromonas</taxon>
    </lineage>
</organism>
<accession>A0ABW1TXY1</accession>
<name>A0ABW1TXY1_9BURK</name>
<reference evidence="2" key="1">
    <citation type="journal article" date="2019" name="Int. J. Syst. Evol. Microbiol.">
        <title>The Global Catalogue of Microorganisms (GCM) 10K type strain sequencing project: providing services to taxonomists for standard genome sequencing and annotation.</title>
        <authorList>
            <consortium name="The Broad Institute Genomics Platform"/>
            <consortium name="The Broad Institute Genome Sequencing Center for Infectious Disease"/>
            <person name="Wu L."/>
            <person name="Ma J."/>
        </authorList>
    </citation>
    <scope>NUCLEOTIDE SEQUENCE [LARGE SCALE GENOMIC DNA]</scope>
    <source>
        <strain evidence="2">CCUG 39402</strain>
    </source>
</reference>
<dbReference type="RefSeq" id="WP_371436005.1">
    <property type="nucleotide sequence ID" value="NZ_JBHSRS010000069.1"/>
</dbReference>